<comment type="similarity">
    <text evidence="2">Belongs to the EamA transporter family.</text>
</comment>
<feature type="transmembrane region" description="Helical" evidence="6">
    <location>
        <begin position="37"/>
        <end position="52"/>
    </location>
</feature>
<feature type="transmembrane region" description="Helical" evidence="6">
    <location>
        <begin position="7"/>
        <end position="25"/>
    </location>
</feature>
<feature type="transmembrane region" description="Helical" evidence="6">
    <location>
        <begin position="121"/>
        <end position="137"/>
    </location>
</feature>
<evidence type="ECO:0000259" key="7">
    <source>
        <dbReference type="Pfam" id="PF00892"/>
    </source>
</evidence>
<dbReference type="SUPFAM" id="SSF103481">
    <property type="entry name" value="Multidrug resistance efflux transporter EmrE"/>
    <property type="match status" value="2"/>
</dbReference>
<keyword evidence="9" id="KW-1185">Reference proteome</keyword>
<evidence type="ECO:0000256" key="3">
    <source>
        <dbReference type="ARBA" id="ARBA00022692"/>
    </source>
</evidence>
<feature type="domain" description="EamA" evidence="7">
    <location>
        <begin position="148"/>
        <end position="276"/>
    </location>
</feature>
<feature type="transmembrane region" description="Helical" evidence="6">
    <location>
        <begin position="236"/>
        <end position="253"/>
    </location>
</feature>
<dbReference type="PANTHER" id="PTHR22911">
    <property type="entry name" value="ACYL-MALONYL CONDENSING ENZYME-RELATED"/>
    <property type="match status" value="1"/>
</dbReference>
<keyword evidence="3 6" id="KW-0812">Transmembrane</keyword>
<dbReference type="InterPro" id="IPR000620">
    <property type="entry name" value="EamA_dom"/>
</dbReference>
<comment type="subcellular location">
    <subcellularLocation>
        <location evidence="1">Membrane</location>
        <topology evidence="1">Multi-pass membrane protein</topology>
    </subcellularLocation>
</comment>
<evidence type="ECO:0000256" key="6">
    <source>
        <dbReference type="SAM" id="Phobius"/>
    </source>
</evidence>
<evidence type="ECO:0000256" key="5">
    <source>
        <dbReference type="ARBA" id="ARBA00023136"/>
    </source>
</evidence>
<dbReference type="AlphaFoldDB" id="A0A6I6EJH7"/>
<feature type="transmembrane region" description="Helical" evidence="6">
    <location>
        <begin position="73"/>
        <end position="91"/>
    </location>
</feature>
<gene>
    <name evidence="8" type="ORF">GOM49_01440</name>
</gene>
<accession>A0A6I6EJH7</accession>
<feature type="transmembrane region" description="Helical" evidence="6">
    <location>
        <begin position="205"/>
        <end position="224"/>
    </location>
</feature>
<evidence type="ECO:0000256" key="1">
    <source>
        <dbReference type="ARBA" id="ARBA00004141"/>
    </source>
</evidence>
<dbReference type="InterPro" id="IPR037185">
    <property type="entry name" value="EmrE-like"/>
</dbReference>
<dbReference type="Proteomes" id="UP000422764">
    <property type="component" value="Chromosome"/>
</dbReference>
<feature type="domain" description="EamA" evidence="7">
    <location>
        <begin position="6"/>
        <end position="137"/>
    </location>
</feature>
<evidence type="ECO:0000313" key="8">
    <source>
        <dbReference type="EMBL" id="QGU93972.1"/>
    </source>
</evidence>
<evidence type="ECO:0000256" key="4">
    <source>
        <dbReference type="ARBA" id="ARBA00022989"/>
    </source>
</evidence>
<keyword evidence="4 6" id="KW-1133">Transmembrane helix</keyword>
<evidence type="ECO:0000256" key="2">
    <source>
        <dbReference type="ARBA" id="ARBA00007362"/>
    </source>
</evidence>
<dbReference type="Pfam" id="PF00892">
    <property type="entry name" value="EamA"/>
    <property type="match status" value="2"/>
</dbReference>
<feature type="transmembrane region" description="Helical" evidence="6">
    <location>
        <begin position="177"/>
        <end position="199"/>
    </location>
</feature>
<feature type="transmembrane region" description="Helical" evidence="6">
    <location>
        <begin position="143"/>
        <end position="165"/>
    </location>
</feature>
<protein>
    <submittedName>
        <fullName evidence="8">EamA family transporter</fullName>
    </submittedName>
</protein>
<dbReference type="PANTHER" id="PTHR22911:SF6">
    <property type="entry name" value="SOLUTE CARRIER FAMILY 35 MEMBER G1"/>
    <property type="match status" value="1"/>
</dbReference>
<reference evidence="8 9" key="1">
    <citation type="submission" date="2019-12" db="EMBL/GenBank/DDBJ databases">
        <title>Genome sequenceing of Clostridium bovifaecis.</title>
        <authorList>
            <person name="Yao Y."/>
        </authorList>
    </citation>
    <scope>NUCLEOTIDE SEQUENCE [LARGE SCALE GENOMIC DNA]</scope>
    <source>
        <strain evidence="8 9">BXX</strain>
    </source>
</reference>
<dbReference type="GO" id="GO:0016020">
    <property type="term" value="C:membrane"/>
    <property type="evidence" value="ECO:0007669"/>
    <property type="project" value="UniProtKB-SubCell"/>
</dbReference>
<feature type="transmembrane region" description="Helical" evidence="6">
    <location>
        <begin position="97"/>
        <end position="114"/>
    </location>
</feature>
<dbReference type="EMBL" id="CP046522">
    <property type="protein sequence ID" value="QGU93972.1"/>
    <property type="molecule type" value="Genomic_DNA"/>
</dbReference>
<keyword evidence="5 6" id="KW-0472">Membrane</keyword>
<sequence length="285" mass="31689">MNNKSKAVLFMIISALSFAFMAAMVKLSGNIPTMEKVFFRNLISLFVAFKVLKKSGGVMFGRRENQKYLIARSLLGLIGIYLSFYAIGKLYLADASMLTNLSPFFVTLFAIVFLKEQLTPMKIISMMVAFVGALLIIKPQWDLTIIPALLGFLSAAFAGGAYTLVSFLKNRENPSTIVFYFSMVSVLGTLPFVIVNYAAPTKMQFLYLILTGIFAAIAQFALTYSYKYAPASEVAIYNYMNIVFSAVLGFFIWYEVPDIMSVLGGSMIVIIAIVVYIQGQRKITM</sequence>
<evidence type="ECO:0000313" key="9">
    <source>
        <dbReference type="Proteomes" id="UP000422764"/>
    </source>
</evidence>
<feature type="transmembrane region" description="Helical" evidence="6">
    <location>
        <begin position="259"/>
        <end position="277"/>
    </location>
</feature>
<proteinExistence type="inferred from homology"/>
<organism evidence="8 9">
    <name type="scientific">Clostridium bovifaecis</name>
    <dbReference type="NCBI Taxonomy" id="2184719"/>
    <lineage>
        <taxon>Bacteria</taxon>
        <taxon>Bacillati</taxon>
        <taxon>Bacillota</taxon>
        <taxon>Clostridia</taxon>
        <taxon>Eubacteriales</taxon>
        <taxon>Clostridiaceae</taxon>
        <taxon>Clostridium</taxon>
    </lineage>
</organism>
<name>A0A6I6EJH7_9CLOT</name>